<reference evidence="1 2" key="1">
    <citation type="submission" date="2018-03" db="EMBL/GenBank/DDBJ databases">
        <authorList>
            <person name="Keele B.F."/>
        </authorList>
    </citation>
    <scope>NUCLEOTIDE SEQUENCE [LARGE SCALE GENOMIC DNA]</scope>
    <source>
        <strain evidence="1 2">AU19729</strain>
    </source>
</reference>
<name>A0A228EGC9_9BURK</name>
<organism evidence="1 2">
    <name type="scientific">Burkholderia multivorans</name>
    <dbReference type="NCBI Taxonomy" id="87883"/>
    <lineage>
        <taxon>Bacteria</taxon>
        <taxon>Pseudomonadati</taxon>
        <taxon>Pseudomonadota</taxon>
        <taxon>Betaproteobacteria</taxon>
        <taxon>Burkholderiales</taxon>
        <taxon>Burkholderiaceae</taxon>
        <taxon>Burkholderia</taxon>
        <taxon>Burkholderia cepacia complex</taxon>
    </lineage>
</organism>
<dbReference type="EMBL" id="PVGH01000033">
    <property type="protein sequence ID" value="PRF64033.1"/>
    <property type="molecule type" value="Genomic_DNA"/>
</dbReference>
<proteinExistence type="predicted"/>
<comment type="caution">
    <text evidence="1">The sequence shown here is derived from an EMBL/GenBank/DDBJ whole genome shotgun (WGS) entry which is preliminary data.</text>
</comment>
<evidence type="ECO:0000313" key="1">
    <source>
        <dbReference type="EMBL" id="PRF64033.1"/>
    </source>
</evidence>
<protein>
    <submittedName>
        <fullName evidence="1">Uncharacterized protein</fullName>
    </submittedName>
</protein>
<dbReference type="KEGG" id="bmk:DM80_3886"/>
<sequence length="95" mass="10207">MPRILAIGIYRVFITAIAVRHETGEVAGYVGRMRVTTRSEGGSAIDVAYLDSIRHANGASFDSELSACDYVEQLALARYDACSPAPSACARQPEV</sequence>
<dbReference type="AlphaFoldDB" id="A0A228EGC9"/>
<dbReference type="Proteomes" id="UP000238982">
    <property type="component" value="Unassembled WGS sequence"/>
</dbReference>
<gene>
    <name evidence="1" type="ORF">C6Q15_06645</name>
</gene>
<accession>A0A228EGC9</accession>
<dbReference type="RefSeq" id="WP_012217345.1">
    <property type="nucleotide sequence ID" value="NZ_CADFDP010000006.1"/>
</dbReference>
<evidence type="ECO:0000313" key="2">
    <source>
        <dbReference type="Proteomes" id="UP000238982"/>
    </source>
</evidence>